<evidence type="ECO:0000313" key="3">
    <source>
        <dbReference type="Proteomes" id="UP000030659"/>
    </source>
</evidence>
<name>W7B319_PLAVN</name>
<keyword evidence="1" id="KW-1133">Transmembrane helix</keyword>
<sequence>MPRNEKYIEKISGGEAYNSCKGIINKKIYLKTIGIKEISELYRALKNLYSSTTGNSSYREILSSLSTDYNNFKSDCDGKCNCYNNIPTLPKIKAPPSLSIVSKLIPVSLIFAAMPIFLGIAYKYSLFEFDNRLQRQYLREKLKKIKMKMNHYM</sequence>
<dbReference type="Proteomes" id="UP000030659">
    <property type="component" value="Unassembled WGS sequence"/>
</dbReference>
<evidence type="ECO:0008006" key="4">
    <source>
        <dbReference type="Google" id="ProtNLM"/>
    </source>
</evidence>
<feature type="transmembrane region" description="Helical" evidence="1">
    <location>
        <begin position="100"/>
        <end position="122"/>
    </location>
</feature>
<accession>W7B319</accession>
<dbReference type="AlphaFoldDB" id="W7B319"/>
<evidence type="ECO:0000313" key="2">
    <source>
        <dbReference type="EMBL" id="EUD72211.1"/>
    </source>
</evidence>
<keyword evidence="1" id="KW-0812">Transmembrane</keyword>
<evidence type="ECO:0000256" key="1">
    <source>
        <dbReference type="SAM" id="Phobius"/>
    </source>
</evidence>
<dbReference type="Pfam" id="PF06022">
    <property type="entry name" value="Cir_Bir_Yir"/>
    <property type="match status" value="2"/>
</dbReference>
<organism evidence="2 3">
    <name type="scientific">Plasmodium vinckei petteri</name>
    <dbReference type="NCBI Taxonomy" id="138298"/>
    <lineage>
        <taxon>Eukaryota</taxon>
        <taxon>Sar</taxon>
        <taxon>Alveolata</taxon>
        <taxon>Apicomplexa</taxon>
        <taxon>Aconoidasida</taxon>
        <taxon>Haemosporida</taxon>
        <taxon>Plasmodiidae</taxon>
        <taxon>Plasmodium</taxon>
        <taxon>Plasmodium (Vinckeia)</taxon>
    </lineage>
</organism>
<gene>
    <name evidence="2" type="ORF">YYG_02912</name>
</gene>
<reference evidence="2 3" key="1">
    <citation type="submission" date="2013-02" db="EMBL/GenBank/DDBJ databases">
        <title>The Genome Sequence of Plasmodium vinckei petteri CR.</title>
        <authorList>
            <consortium name="The Broad Institute Genome Sequencing Platform"/>
            <consortium name="The Broad Institute Genome Sequencing Center for Infectious Disease"/>
            <person name="Neafsey D."/>
            <person name="Cheeseman I."/>
            <person name="Volkman S."/>
            <person name="Adams J."/>
            <person name="Walker B."/>
            <person name="Young S.K."/>
            <person name="Zeng Q."/>
            <person name="Gargeya S."/>
            <person name="Fitzgerald M."/>
            <person name="Haas B."/>
            <person name="Abouelleil A."/>
            <person name="Alvarado L."/>
            <person name="Arachchi H.M."/>
            <person name="Berlin A.M."/>
            <person name="Chapman S.B."/>
            <person name="Dewar J."/>
            <person name="Goldberg J."/>
            <person name="Griggs A."/>
            <person name="Gujja S."/>
            <person name="Hansen M."/>
            <person name="Howarth C."/>
            <person name="Imamovic A."/>
            <person name="Larimer J."/>
            <person name="McCowan C."/>
            <person name="Murphy C."/>
            <person name="Neiman D."/>
            <person name="Pearson M."/>
            <person name="Priest M."/>
            <person name="Roberts A."/>
            <person name="Saif S."/>
            <person name="Shea T."/>
            <person name="Sisk P."/>
            <person name="Sykes S."/>
            <person name="Wortman J."/>
            <person name="Nusbaum C."/>
            <person name="Birren B."/>
        </authorList>
    </citation>
    <scope>NUCLEOTIDE SEQUENCE [LARGE SCALE GENOMIC DNA]</scope>
    <source>
        <strain evidence="2 3">CR</strain>
    </source>
</reference>
<keyword evidence="1" id="KW-0472">Membrane</keyword>
<dbReference type="EMBL" id="KI965399">
    <property type="protein sequence ID" value="EUD72211.1"/>
    <property type="molecule type" value="Genomic_DNA"/>
</dbReference>
<proteinExistence type="predicted"/>
<protein>
    <recommendedName>
        <fullName evidence="4">CIR protein PIR protein</fullName>
    </recommendedName>
</protein>
<dbReference type="InterPro" id="IPR006477">
    <property type="entry name" value="Yir_bir_cir"/>
</dbReference>